<dbReference type="EMBL" id="LN899824">
    <property type="protein sequence ID" value="CUV28015.1"/>
    <property type="molecule type" value="Genomic_DNA"/>
</dbReference>
<dbReference type="AlphaFoldDB" id="A0A0S4V0P9"/>
<organism evidence="2">
    <name type="scientific">Ralstonia solanacearum</name>
    <name type="common">Pseudomonas solanacearum</name>
    <dbReference type="NCBI Taxonomy" id="305"/>
    <lineage>
        <taxon>Bacteria</taxon>
        <taxon>Pseudomonadati</taxon>
        <taxon>Pseudomonadota</taxon>
        <taxon>Betaproteobacteria</taxon>
        <taxon>Burkholderiales</taxon>
        <taxon>Burkholderiaceae</taxon>
        <taxon>Ralstonia</taxon>
        <taxon>Ralstonia solanacearum species complex</taxon>
    </lineage>
</organism>
<evidence type="ECO:0000256" key="1">
    <source>
        <dbReference type="SAM" id="Phobius"/>
    </source>
</evidence>
<evidence type="ECO:0000313" key="2">
    <source>
        <dbReference type="EMBL" id="CUV28015.1"/>
    </source>
</evidence>
<keyword evidence="1" id="KW-1133">Transmembrane helix</keyword>
<proteinExistence type="predicted"/>
<gene>
    <name evidence="2" type="ORF">RUN1985_v1_160012</name>
</gene>
<keyword evidence="1" id="KW-0812">Transmembrane</keyword>
<sequence>MSSQQQTEEAWAIVHGQAKPEDKGVGLWLWEAIQGDFNDDRSAGQIAADMVISLIPIVDTICDIRDLCANIRAYRKDPNNKLVLFFIALTVVGFFPEIGSVVKGVVKIAFVYIRKYLKRTEDLLDATKLGQATNRALDAALPKITEFLSNSKVVKWATKEGVPDIFKFCSKKLNELADTVNGSRLKAQFLEAADKIETLLGRLKHIVPASTREKLNDFLDFLGKNKQSIASKLEQFTAPIRTILRVTAKRLDDHAWIAFTQTHNKGWIAPMSQQGASQLMNKHPPSWVRLGDKLPHPAPTLKQAEVIQTEFDAKIEKLRNAGQPTPPKLSTDVIQTFEIGKLAPAQIKGPAKLYRVVDPTSAAGGIFWVDEKTFHSLKSRTEWREKLAVKPEWNQNGQYVVYEIPAGETLAAWKGPAASQKLEGTPYHLTGGTDQIVFYPSQDKFAATRPRIDHETGQPMLGRMPGEFDTRVEWEDITGRKVTTPLRDKATDPHVKGPYETGWGFADWNQQEAKGIIVSLPDDIQ</sequence>
<protein>
    <submittedName>
        <fullName evidence="2">Uncharacterized protein</fullName>
    </submittedName>
</protein>
<dbReference type="InterPro" id="IPR049802">
    <property type="entry name" value="RhsC-like_FIX"/>
</dbReference>
<keyword evidence="1" id="KW-0472">Membrane</keyword>
<reference evidence="2" key="1">
    <citation type="submission" date="2015-10" db="EMBL/GenBank/DDBJ databases">
        <authorList>
            <person name="Gilbert D.G."/>
        </authorList>
    </citation>
    <scope>NUCLEOTIDE SEQUENCE</scope>
    <source>
        <strain evidence="2">Phyl III-seqv23</strain>
    </source>
</reference>
<name>A0A0S4V0P9_RALSL</name>
<accession>A0A0S4V0P9</accession>
<dbReference type="CDD" id="cd20746">
    <property type="entry name" value="FIX_Ntox15_NUC_DUF4112_RhsA-like"/>
    <property type="match status" value="1"/>
</dbReference>
<feature type="transmembrane region" description="Helical" evidence="1">
    <location>
        <begin position="82"/>
        <end position="102"/>
    </location>
</feature>